<proteinExistence type="predicted"/>
<gene>
    <name evidence="3" type="ORF">MNBD_GAMMA25-744</name>
</gene>
<dbReference type="PROSITE" id="PS00893">
    <property type="entry name" value="NUDIX_BOX"/>
    <property type="match status" value="1"/>
</dbReference>
<evidence type="ECO:0000259" key="2">
    <source>
        <dbReference type="PROSITE" id="PS51462"/>
    </source>
</evidence>
<dbReference type="GO" id="GO:0016787">
    <property type="term" value="F:hydrolase activity"/>
    <property type="evidence" value="ECO:0007669"/>
    <property type="project" value="UniProtKB-KW"/>
</dbReference>
<organism evidence="3">
    <name type="scientific">hydrothermal vent metagenome</name>
    <dbReference type="NCBI Taxonomy" id="652676"/>
    <lineage>
        <taxon>unclassified sequences</taxon>
        <taxon>metagenomes</taxon>
        <taxon>ecological metagenomes</taxon>
    </lineage>
</organism>
<evidence type="ECO:0000313" key="3">
    <source>
        <dbReference type="EMBL" id="VAX07029.1"/>
    </source>
</evidence>
<reference evidence="3" key="1">
    <citation type="submission" date="2018-06" db="EMBL/GenBank/DDBJ databases">
        <authorList>
            <person name="Zhirakovskaya E."/>
        </authorList>
    </citation>
    <scope>NUCLEOTIDE SEQUENCE</scope>
</reference>
<dbReference type="SUPFAM" id="SSF55811">
    <property type="entry name" value="Nudix"/>
    <property type="match status" value="1"/>
</dbReference>
<dbReference type="AlphaFoldDB" id="A0A3B1AM89"/>
<dbReference type="Pfam" id="PF14803">
    <property type="entry name" value="Zn_ribbon_Nudix"/>
    <property type="match status" value="1"/>
</dbReference>
<dbReference type="CDD" id="cd04511">
    <property type="entry name" value="NUDIX_Hydrolase"/>
    <property type="match status" value="1"/>
</dbReference>
<dbReference type="Pfam" id="PF00293">
    <property type="entry name" value="NUDIX"/>
    <property type="match status" value="1"/>
</dbReference>
<sequence>MNYCSHCAHPLSLRIPEGDNLPRYICDDCHTIHYQNPKVIAGCLPVWKNSESGNAQVLLCRRAIEPRHGLWTLPAGFMENAETLEQAAERESIEEANANIEKLQLYTLISLPHINQIYILYLARLRDKKFHPGIESLEVKLFNEEEIPWDRLAFHTIHFTLEKYFQDRKNNHFPVYTHTITTRNGKSADQ</sequence>
<name>A0A3B1AM89_9ZZZZ</name>
<accession>A0A3B1AM89</accession>
<dbReference type="PANTHER" id="PTHR43222">
    <property type="entry name" value="NUDIX HYDROLASE 23"/>
    <property type="match status" value="1"/>
</dbReference>
<dbReference type="InterPro" id="IPR015797">
    <property type="entry name" value="NUDIX_hydrolase-like_dom_sf"/>
</dbReference>
<evidence type="ECO:0000256" key="1">
    <source>
        <dbReference type="ARBA" id="ARBA00022801"/>
    </source>
</evidence>
<dbReference type="PANTHER" id="PTHR43222:SF2">
    <property type="entry name" value="NUDIX HYDROLASE 23, CHLOROPLASTIC"/>
    <property type="match status" value="1"/>
</dbReference>
<dbReference type="InterPro" id="IPR029401">
    <property type="entry name" value="Nudix_N"/>
</dbReference>
<dbReference type="InterPro" id="IPR020084">
    <property type="entry name" value="NUDIX_hydrolase_CS"/>
</dbReference>
<protein>
    <submittedName>
        <fullName evidence="3">MutT/Nudix family protein</fullName>
    </submittedName>
</protein>
<dbReference type="Gene3D" id="3.90.79.10">
    <property type="entry name" value="Nucleoside Triphosphate Pyrophosphohydrolase"/>
    <property type="match status" value="1"/>
</dbReference>
<dbReference type="Gene3D" id="2.20.70.10">
    <property type="match status" value="1"/>
</dbReference>
<feature type="domain" description="Nudix hydrolase" evidence="2">
    <location>
        <begin position="36"/>
        <end position="165"/>
    </location>
</feature>
<dbReference type="PROSITE" id="PS51462">
    <property type="entry name" value="NUDIX"/>
    <property type="match status" value="1"/>
</dbReference>
<dbReference type="InterPro" id="IPR000086">
    <property type="entry name" value="NUDIX_hydrolase_dom"/>
</dbReference>
<dbReference type="EMBL" id="UOFY01000012">
    <property type="protein sequence ID" value="VAX07029.1"/>
    <property type="molecule type" value="Genomic_DNA"/>
</dbReference>
<keyword evidence="1" id="KW-0378">Hydrolase</keyword>